<keyword evidence="1" id="KW-1133">Transmembrane helix</keyword>
<dbReference type="AlphaFoldDB" id="E0QSI7"/>
<dbReference type="RefSeq" id="WP_004012737.1">
    <property type="nucleotide sequence ID" value="NZ_GL405260.1"/>
</dbReference>
<dbReference type="EMBL" id="AEET01000039">
    <property type="protein sequence ID" value="EFM45469.1"/>
    <property type="molecule type" value="Genomic_DNA"/>
</dbReference>
<reference evidence="2" key="1">
    <citation type="submission" date="2010-08" db="EMBL/GenBank/DDBJ databases">
        <authorList>
            <person name="Muzny D."/>
            <person name="Qin X."/>
            <person name="Deng J."/>
            <person name="Jiang H."/>
            <person name="Liu Y."/>
            <person name="Qu J."/>
            <person name="Song X.-Z."/>
            <person name="Zhang L."/>
            <person name="Thornton R."/>
            <person name="Coyle M."/>
            <person name="Francisco L."/>
            <person name="Jackson L."/>
            <person name="Javaid M."/>
            <person name="Korchina V."/>
            <person name="Kovar C."/>
            <person name="Mata R."/>
            <person name="Mathew T."/>
            <person name="Ngo R."/>
            <person name="Nguyen L."/>
            <person name="Nguyen N."/>
            <person name="Okwuonu G."/>
            <person name="Ongeri F."/>
            <person name="Pham C."/>
            <person name="Simmons D."/>
            <person name="Wilczek-Boney K."/>
            <person name="Hale W."/>
            <person name="Jakkamsetti A."/>
            <person name="Pham P."/>
            <person name="Ruth R."/>
            <person name="San Lucas F."/>
            <person name="Warren J."/>
            <person name="Zhang J."/>
            <person name="Zhao Z."/>
            <person name="Zhou C."/>
            <person name="Zhu D."/>
            <person name="Lee S."/>
            <person name="Bess C."/>
            <person name="Blankenburg K."/>
            <person name="Forbes L."/>
            <person name="Fu Q."/>
            <person name="Gubbala S."/>
            <person name="Hirani K."/>
            <person name="Jayaseelan J.C."/>
            <person name="Lara F."/>
            <person name="Munidasa M."/>
            <person name="Palculict T."/>
            <person name="Patil S."/>
            <person name="Pu L.-L."/>
            <person name="Saada N."/>
            <person name="Tang L."/>
            <person name="Weissenberger G."/>
            <person name="Zhu Y."/>
            <person name="Hemphill L."/>
            <person name="Shang Y."/>
            <person name="Youmans B."/>
            <person name="Ayvaz T."/>
            <person name="Ross M."/>
            <person name="Santibanez J."/>
            <person name="Aqrawi P."/>
            <person name="Gross S."/>
            <person name="Joshi V."/>
            <person name="Fowler G."/>
            <person name="Nazareth L."/>
            <person name="Reid J."/>
            <person name="Worley K."/>
            <person name="Petrosino J."/>
            <person name="Highlander S."/>
            <person name="Gibbs R."/>
        </authorList>
    </citation>
    <scope>NUCLEOTIDE SEQUENCE [LARGE SCALE GENOMIC DNA]</scope>
    <source>
        <strain evidence="2">ATCC 35239</strain>
    </source>
</reference>
<organism evidence="2 3">
    <name type="scientific">Mobiluncus mulieris ATCC 35239</name>
    <dbReference type="NCBI Taxonomy" id="871571"/>
    <lineage>
        <taxon>Bacteria</taxon>
        <taxon>Bacillati</taxon>
        <taxon>Actinomycetota</taxon>
        <taxon>Actinomycetes</taxon>
        <taxon>Actinomycetales</taxon>
        <taxon>Actinomycetaceae</taxon>
        <taxon>Mobiluncus</taxon>
    </lineage>
</organism>
<gene>
    <name evidence="2" type="ORF">HMPREF0580_1852</name>
</gene>
<evidence type="ECO:0000313" key="3">
    <source>
        <dbReference type="Proteomes" id="UP000003045"/>
    </source>
</evidence>
<dbReference type="Proteomes" id="UP000003045">
    <property type="component" value="Unassembled WGS sequence"/>
</dbReference>
<name>E0QSI7_9ACTO</name>
<sequence>MLYIVIAIVCNCVGALLLSHFIWKLLLGIKNPDVAQARQLSPHTALSMAFVSIPLLTPVLEPKLALSVGLYLVLSAVFIVIHSAISEPAPRLEP</sequence>
<keyword evidence="3" id="KW-1185">Reference proteome</keyword>
<dbReference type="STRING" id="871571.HMPREF0580_1852"/>
<feature type="transmembrane region" description="Helical" evidence="1">
    <location>
        <begin position="6"/>
        <end position="28"/>
    </location>
</feature>
<comment type="caution">
    <text evidence="2">The sequence shown here is derived from an EMBL/GenBank/DDBJ whole genome shotgun (WGS) entry which is preliminary data.</text>
</comment>
<evidence type="ECO:0000313" key="2">
    <source>
        <dbReference type="EMBL" id="EFM45469.1"/>
    </source>
</evidence>
<keyword evidence="1" id="KW-0812">Transmembrane</keyword>
<protein>
    <submittedName>
        <fullName evidence="2">Uncharacterized protein</fullName>
    </submittedName>
</protein>
<feature type="transmembrane region" description="Helical" evidence="1">
    <location>
        <begin position="66"/>
        <end position="85"/>
    </location>
</feature>
<proteinExistence type="predicted"/>
<accession>E0QSI7</accession>
<dbReference type="HOGENOM" id="CLU_2382951_0_0_11"/>
<keyword evidence="1" id="KW-0472">Membrane</keyword>
<evidence type="ECO:0000256" key="1">
    <source>
        <dbReference type="SAM" id="Phobius"/>
    </source>
</evidence>